<feature type="transmembrane region" description="Helical" evidence="1">
    <location>
        <begin position="149"/>
        <end position="174"/>
    </location>
</feature>
<accession>A0A0D8BH45</accession>
<dbReference type="PANTHER" id="PTHR36832:SF2">
    <property type="entry name" value="INTEGRAL MEMBRANE PROTEIN"/>
    <property type="match status" value="1"/>
</dbReference>
<sequence length="267" mass="28288">MRATARVYWRLLRAGIRRQSAYRLAAFGGVAANATFGLLKVEVLFATVRAAGGELAGYDVGRMSTYIWLSQALLGSVNLTGRTDIAERIKDGRVAVDFLRPLDVQAAEITTEVGRALFALIPRGIPMLVIGLFVGMAQPGSVAAYPLGAVSLLLAIVISVATAYLVGVAGFWLVETHGVQVFYLVVSGFLAGLFVPIRLFPRWLWVAAQATPFPSMLAYPIDILAGRVGLAGALTLLAAQLAWLAGVGGLGQALTRAGRRHLEVQGG</sequence>
<protein>
    <submittedName>
        <fullName evidence="2">ABC-type uncharacterized transport system, permease component</fullName>
    </submittedName>
</protein>
<dbReference type="RefSeq" id="WP_044885524.1">
    <property type="nucleotide sequence ID" value="NZ_JYFN01000020.1"/>
</dbReference>
<dbReference type="PANTHER" id="PTHR36832">
    <property type="entry name" value="SLR1174 PROTEIN-RELATED"/>
    <property type="match status" value="1"/>
</dbReference>
<evidence type="ECO:0000313" key="2">
    <source>
        <dbReference type="EMBL" id="KJE22737.1"/>
    </source>
</evidence>
<proteinExistence type="predicted"/>
<name>A0A0D8BH45_9ACTN</name>
<dbReference type="OrthoDB" id="62003at2"/>
<keyword evidence="1" id="KW-0472">Membrane</keyword>
<keyword evidence="1" id="KW-1133">Transmembrane helix</keyword>
<feature type="transmembrane region" description="Helical" evidence="1">
    <location>
        <begin position="116"/>
        <end position="137"/>
    </location>
</feature>
<evidence type="ECO:0000256" key="1">
    <source>
        <dbReference type="SAM" id="Phobius"/>
    </source>
</evidence>
<dbReference type="PATRIC" id="fig|1502723.3.peg.2055"/>
<evidence type="ECO:0000313" key="3">
    <source>
        <dbReference type="Proteomes" id="UP000032545"/>
    </source>
</evidence>
<keyword evidence="1" id="KW-0812">Transmembrane</keyword>
<feature type="transmembrane region" description="Helical" evidence="1">
    <location>
        <begin position="181"/>
        <end position="204"/>
    </location>
</feature>
<dbReference type="InterPro" id="IPR010390">
    <property type="entry name" value="ABC-2_transporter-like"/>
</dbReference>
<organism evidence="2 3">
    <name type="scientific">Frankia torreyi</name>
    <dbReference type="NCBI Taxonomy" id="1856"/>
    <lineage>
        <taxon>Bacteria</taxon>
        <taxon>Bacillati</taxon>
        <taxon>Actinomycetota</taxon>
        <taxon>Actinomycetes</taxon>
        <taxon>Frankiales</taxon>
        <taxon>Frankiaceae</taxon>
        <taxon>Frankia</taxon>
    </lineage>
</organism>
<dbReference type="AlphaFoldDB" id="A0A0D8BH45"/>
<reference evidence="2 3" key="2">
    <citation type="journal article" date="2016" name="Genome Announc.">
        <title>Permanent Draft Genome Sequences for Two Variants of Frankia sp. Strain CpI1, the First Frankia Strain Isolated from Root Nodules of Comptonia peregrina.</title>
        <authorList>
            <person name="Oshone R."/>
            <person name="Hurst S.G.IV."/>
            <person name="Abebe-Akele F."/>
            <person name="Simpson S."/>
            <person name="Morris K."/>
            <person name="Thomas W.K."/>
            <person name="Tisa L.S."/>
        </authorList>
    </citation>
    <scope>NUCLEOTIDE SEQUENCE [LARGE SCALE GENOMIC DNA]</scope>
    <source>
        <strain evidence="3">CpI1-S</strain>
    </source>
</reference>
<dbReference type="Proteomes" id="UP000032545">
    <property type="component" value="Unassembled WGS sequence"/>
</dbReference>
<comment type="caution">
    <text evidence="2">The sequence shown here is derived from an EMBL/GenBank/DDBJ whole genome shotgun (WGS) entry which is preliminary data.</text>
</comment>
<feature type="transmembrane region" description="Helical" evidence="1">
    <location>
        <begin position="224"/>
        <end position="250"/>
    </location>
</feature>
<dbReference type="Pfam" id="PF06182">
    <property type="entry name" value="ABC2_membrane_6"/>
    <property type="match status" value="1"/>
</dbReference>
<dbReference type="EMBL" id="JYFN01000020">
    <property type="protein sequence ID" value="KJE22737.1"/>
    <property type="molecule type" value="Genomic_DNA"/>
</dbReference>
<gene>
    <name evidence="2" type="ORF">FF36_02916</name>
</gene>
<keyword evidence="3" id="KW-1185">Reference proteome</keyword>
<reference evidence="3" key="1">
    <citation type="submission" date="2015-02" db="EMBL/GenBank/DDBJ databases">
        <title>Draft Genome of Frankia sp. CpI1-S.</title>
        <authorList>
            <person name="Oshone R.T."/>
            <person name="Ngom M."/>
            <person name="Ghodhbane-Gtari F."/>
            <person name="Gtari M."/>
            <person name="Morris K."/>
            <person name="Thomas K."/>
            <person name="Sen A."/>
            <person name="Tisa L.S."/>
        </authorList>
    </citation>
    <scope>NUCLEOTIDE SEQUENCE [LARGE SCALE GENOMIC DNA]</scope>
    <source>
        <strain evidence="3">CpI1-S</strain>
    </source>
</reference>